<gene>
    <name evidence="5" type="ORF">SAMN06265373_105329</name>
</gene>
<dbReference type="PROSITE" id="PS01124">
    <property type="entry name" value="HTH_ARAC_FAMILY_2"/>
    <property type="match status" value="1"/>
</dbReference>
<dbReference type="Gene3D" id="1.10.10.60">
    <property type="entry name" value="Homeodomain-like"/>
    <property type="match status" value="1"/>
</dbReference>
<sequence>MHKQVRYPIHKSTAGLMRSVGVSPERVLRRAGMPTDLFEVDTRGVTAQQFFTLWEAISDEIDNPKVVVEMAKAMARGPFIPAAFAFSCSPNIATGLRRKAVFKPLVAPIKLLVSETEANLVLEIDVAEPNLDVPKCMAAFEMVYFLEMCRAFTGVDFLPVEVGVPEFMEDQAVFDRHYGRKAVIAPRPRLTLTREDAYRPLISENPQLWAGFERELTRQLAERRRNLSMAVRVRNALLELLPAGQATVDAVSDRLVTSRRSLQRHLRNEGQTFQSVLDETRSDLSLHYLRQGDMSVEEISYLLAYRDPNSFYRAFQNWTGRTPAQMRTELL</sequence>
<name>A0ABY1P6R4_9RHOB</name>
<keyword evidence="3" id="KW-0804">Transcription</keyword>
<keyword evidence="1" id="KW-0805">Transcription regulation</keyword>
<dbReference type="RefSeq" id="WP_283426731.1">
    <property type="nucleotide sequence ID" value="NZ_FXTY01000005.1"/>
</dbReference>
<keyword evidence="6" id="KW-1185">Reference proteome</keyword>
<organism evidence="5 6">
    <name type="scientific">Shimia sagamensis</name>
    <dbReference type="NCBI Taxonomy" id="1566352"/>
    <lineage>
        <taxon>Bacteria</taxon>
        <taxon>Pseudomonadati</taxon>
        <taxon>Pseudomonadota</taxon>
        <taxon>Alphaproteobacteria</taxon>
        <taxon>Rhodobacterales</taxon>
        <taxon>Roseobacteraceae</taxon>
    </lineage>
</organism>
<keyword evidence="2" id="KW-0238">DNA-binding</keyword>
<dbReference type="Pfam" id="PF12625">
    <property type="entry name" value="Arabinose_bd"/>
    <property type="match status" value="1"/>
</dbReference>
<comment type="caution">
    <text evidence="5">The sequence shown here is derived from an EMBL/GenBank/DDBJ whole genome shotgun (WGS) entry which is preliminary data.</text>
</comment>
<dbReference type="InterPro" id="IPR009057">
    <property type="entry name" value="Homeodomain-like_sf"/>
</dbReference>
<dbReference type="EMBL" id="FXTY01000005">
    <property type="protein sequence ID" value="SMP26838.1"/>
    <property type="molecule type" value="Genomic_DNA"/>
</dbReference>
<dbReference type="InterPro" id="IPR018060">
    <property type="entry name" value="HTH_AraC"/>
</dbReference>
<reference evidence="5 6" key="1">
    <citation type="submission" date="2017-05" db="EMBL/GenBank/DDBJ databases">
        <authorList>
            <person name="Varghese N."/>
            <person name="Submissions S."/>
        </authorList>
    </citation>
    <scope>NUCLEOTIDE SEQUENCE [LARGE SCALE GENOMIC DNA]</scope>
    <source>
        <strain evidence="5 6">DSM 29734</strain>
    </source>
</reference>
<dbReference type="PANTHER" id="PTHR47894">
    <property type="entry name" value="HTH-TYPE TRANSCRIPTIONAL REGULATOR GADX"/>
    <property type="match status" value="1"/>
</dbReference>
<dbReference type="SUPFAM" id="SSF46689">
    <property type="entry name" value="Homeodomain-like"/>
    <property type="match status" value="1"/>
</dbReference>
<dbReference type="InterPro" id="IPR032687">
    <property type="entry name" value="AraC-type_N"/>
</dbReference>
<evidence type="ECO:0000259" key="4">
    <source>
        <dbReference type="PROSITE" id="PS01124"/>
    </source>
</evidence>
<protein>
    <submittedName>
        <fullName evidence="5">Transcriptional regulator, AraC family</fullName>
    </submittedName>
</protein>
<dbReference type="SMART" id="SM00342">
    <property type="entry name" value="HTH_ARAC"/>
    <property type="match status" value="1"/>
</dbReference>
<evidence type="ECO:0000256" key="3">
    <source>
        <dbReference type="ARBA" id="ARBA00023163"/>
    </source>
</evidence>
<evidence type="ECO:0000256" key="2">
    <source>
        <dbReference type="ARBA" id="ARBA00023125"/>
    </source>
</evidence>
<evidence type="ECO:0000256" key="1">
    <source>
        <dbReference type="ARBA" id="ARBA00023015"/>
    </source>
</evidence>
<evidence type="ECO:0000313" key="6">
    <source>
        <dbReference type="Proteomes" id="UP001157961"/>
    </source>
</evidence>
<evidence type="ECO:0000313" key="5">
    <source>
        <dbReference type="EMBL" id="SMP26838.1"/>
    </source>
</evidence>
<accession>A0ABY1P6R4</accession>
<dbReference type="Proteomes" id="UP001157961">
    <property type="component" value="Unassembled WGS sequence"/>
</dbReference>
<proteinExistence type="predicted"/>
<dbReference type="PANTHER" id="PTHR47894:SF1">
    <property type="entry name" value="HTH-TYPE TRANSCRIPTIONAL REGULATOR VQSM"/>
    <property type="match status" value="1"/>
</dbReference>
<feature type="domain" description="HTH araC/xylS-type" evidence="4">
    <location>
        <begin position="231"/>
        <end position="329"/>
    </location>
</feature>
<dbReference type="Pfam" id="PF12833">
    <property type="entry name" value="HTH_18"/>
    <property type="match status" value="1"/>
</dbReference>